<proteinExistence type="predicted"/>
<reference evidence="2 3" key="1">
    <citation type="submission" date="2024-10" db="EMBL/GenBank/DDBJ databases">
        <title>The Natural Products Discovery Center: Release of the First 8490 Sequenced Strains for Exploring Actinobacteria Biosynthetic Diversity.</title>
        <authorList>
            <person name="Kalkreuter E."/>
            <person name="Kautsar S.A."/>
            <person name="Yang D."/>
            <person name="Bader C.D."/>
            <person name="Teijaro C.N."/>
            <person name="Fluegel L."/>
            <person name="Davis C.M."/>
            <person name="Simpson J.R."/>
            <person name="Lauterbach L."/>
            <person name="Steele A.D."/>
            <person name="Gui C."/>
            <person name="Meng S."/>
            <person name="Li G."/>
            <person name="Viehrig K."/>
            <person name="Ye F."/>
            <person name="Su P."/>
            <person name="Kiefer A.F."/>
            <person name="Nichols A."/>
            <person name="Cepeda A.J."/>
            <person name="Yan W."/>
            <person name="Fan B."/>
            <person name="Jiang Y."/>
            <person name="Adhikari A."/>
            <person name="Zheng C.-J."/>
            <person name="Schuster L."/>
            <person name="Cowan T.M."/>
            <person name="Smanski M.J."/>
            <person name="Chevrette M.G."/>
            <person name="De Carvalho L.P.S."/>
            <person name="Shen B."/>
        </authorList>
    </citation>
    <scope>NUCLEOTIDE SEQUENCE [LARGE SCALE GENOMIC DNA]</scope>
    <source>
        <strain evidence="2 3">NPDC000087</strain>
    </source>
</reference>
<accession>A0ABW6WHL1</accession>
<dbReference type="Proteomes" id="UP001602245">
    <property type="component" value="Unassembled WGS sequence"/>
</dbReference>
<gene>
    <name evidence="2" type="ORF">ACFY35_25270</name>
</gene>
<dbReference type="EMBL" id="JBIAZU010000004">
    <property type="protein sequence ID" value="MFF5292767.1"/>
    <property type="molecule type" value="Genomic_DNA"/>
</dbReference>
<dbReference type="Pfam" id="PF14436">
    <property type="entry name" value="EndoU_bacteria"/>
    <property type="match status" value="1"/>
</dbReference>
<evidence type="ECO:0000259" key="1">
    <source>
        <dbReference type="Pfam" id="PF14436"/>
    </source>
</evidence>
<keyword evidence="3" id="KW-1185">Reference proteome</keyword>
<comment type="caution">
    <text evidence="2">The sequence shown here is derived from an EMBL/GenBank/DDBJ whole genome shotgun (WGS) entry which is preliminary data.</text>
</comment>
<evidence type="ECO:0000313" key="3">
    <source>
        <dbReference type="Proteomes" id="UP001602245"/>
    </source>
</evidence>
<organism evidence="2 3">
    <name type="scientific">Paractinoplanes globisporus</name>
    <dbReference type="NCBI Taxonomy" id="113565"/>
    <lineage>
        <taxon>Bacteria</taxon>
        <taxon>Bacillati</taxon>
        <taxon>Actinomycetota</taxon>
        <taxon>Actinomycetes</taxon>
        <taxon>Micromonosporales</taxon>
        <taxon>Micromonosporaceae</taxon>
        <taxon>Paractinoplanes</taxon>
    </lineage>
</organism>
<protein>
    <submittedName>
        <fullName evidence="2">EndoU domain-containing protein</fullName>
    </submittedName>
</protein>
<name>A0ABW6WHL1_9ACTN</name>
<dbReference type="RefSeq" id="WP_020515949.1">
    <property type="nucleotide sequence ID" value="NZ_JBIAZU010000004.1"/>
</dbReference>
<feature type="domain" description="Bacterial EndoU nuclease" evidence="1">
    <location>
        <begin position="41"/>
        <end position="163"/>
    </location>
</feature>
<sequence>MAKGKASGQLMRAALRFLRKTKKRTRADRMNPHFTTHTIGGGHVRPGQPTGSGYHYRPGGQDFPGRRIRPGTRFTHPNGVYEAEPEFFDPTLNPPAGAWKSKAGNGGVSTFFPDHWTAAQVDNAVSGAFKNSRPLHGNKWIGTYNGVTIEGFYDQSGGFTHGWPSP</sequence>
<dbReference type="InterPro" id="IPR029501">
    <property type="entry name" value="EndoU_bac"/>
</dbReference>
<evidence type="ECO:0000313" key="2">
    <source>
        <dbReference type="EMBL" id="MFF5292767.1"/>
    </source>
</evidence>